<reference evidence="1 2" key="1">
    <citation type="submission" date="2021-03" db="EMBL/GenBank/DDBJ databases">
        <title>Genome sequencing of Marinobacter sp. LPB0319.</title>
        <authorList>
            <person name="Kim J."/>
        </authorList>
    </citation>
    <scope>NUCLEOTIDE SEQUENCE [LARGE SCALE GENOMIC DNA]</scope>
    <source>
        <strain evidence="1 2">LPB0319</strain>
    </source>
</reference>
<evidence type="ECO:0000313" key="2">
    <source>
        <dbReference type="Proteomes" id="UP000663555"/>
    </source>
</evidence>
<organism evidence="1 2">
    <name type="scientific">Marinobacter salinisoli</name>
    <dbReference type="NCBI Taxonomy" id="2769486"/>
    <lineage>
        <taxon>Bacteria</taxon>
        <taxon>Pseudomonadati</taxon>
        <taxon>Pseudomonadota</taxon>
        <taxon>Gammaproteobacteria</taxon>
        <taxon>Pseudomonadales</taxon>
        <taxon>Marinobacteraceae</taxon>
        <taxon>Marinobacter</taxon>
    </lineage>
</organism>
<evidence type="ECO:0000313" key="1">
    <source>
        <dbReference type="EMBL" id="QSP96053.1"/>
    </source>
</evidence>
<dbReference type="SUPFAM" id="SSF53756">
    <property type="entry name" value="UDP-Glycosyltransferase/glycogen phosphorylase"/>
    <property type="match status" value="1"/>
</dbReference>
<gene>
    <name evidence="1" type="ORF">LPB19_06610</name>
</gene>
<sequence length="367" mass="42059">MRRYLFFVNQPYSYSILRPLQEEIRRRGDEAAWFVAGCSTDPLRPDERHLKTVSDVMSYNADATFVPGDWVPYFFPGIKVEVFHGMARNKRGHSSEDDSDHYRIRGWFDLYCTQAEKDTAKFQALAQQHGHFAVAHTGWPKLDPLLKKGVQGERPRGEGELPVVFFASTFSRSVTAAPALVDKITELAASGRWRFIVTLHPKMDPAVVDQYRQLAGPHLRFVESDEDLLPLLPEADIMLCDTSSIMFEFMFLDRPVVTFRTKMPGPYLIDVAEVDRLEPALSEALARPAPLMEASRNLCRELHSFRDGQSSGRVLDAVEDFFTTKQAGLSRKPLNLLRKLKVRRRLRKELKKLKKIDLQQPLGVERR</sequence>
<dbReference type="Gene3D" id="3.40.50.12580">
    <property type="match status" value="1"/>
</dbReference>
<name>A0ABX7MV52_9GAMM</name>
<keyword evidence="2" id="KW-1185">Reference proteome</keyword>
<dbReference type="InterPro" id="IPR016886">
    <property type="entry name" value="UCP028458_glyceroPtfrase"/>
</dbReference>
<protein>
    <submittedName>
        <fullName evidence="1">CDP-glycerol glycerophosphotransferase family protein</fullName>
    </submittedName>
</protein>
<dbReference type="Pfam" id="PF04464">
    <property type="entry name" value="Glyphos_transf"/>
    <property type="match status" value="1"/>
</dbReference>
<dbReference type="InterPro" id="IPR007554">
    <property type="entry name" value="Glycerophosphate_synth"/>
</dbReference>
<dbReference type="Proteomes" id="UP000663555">
    <property type="component" value="Chromosome"/>
</dbReference>
<accession>A0ABX7MV52</accession>
<dbReference type="EMBL" id="CP071247">
    <property type="protein sequence ID" value="QSP96053.1"/>
    <property type="molecule type" value="Genomic_DNA"/>
</dbReference>
<dbReference type="RefSeq" id="WP_206645280.1">
    <property type="nucleotide sequence ID" value="NZ_CP071247.1"/>
</dbReference>
<dbReference type="InterPro" id="IPR043148">
    <property type="entry name" value="TagF_C"/>
</dbReference>
<proteinExistence type="predicted"/>
<dbReference type="PIRSF" id="PIRSF028458">
    <property type="entry name" value="UCP028458_glyceroPtfrase"/>
    <property type="match status" value="1"/>
</dbReference>